<dbReference type="SUPFAM" id="SSF51905">
    <property type="entry name" value="FAD/NAD(P)-binding domain"/>
    <property type="match status" value="1"/>
</dbReference>
<comment type="cofactor">
    <cofactor evidence="1">
        <name>FAD</name>
        <dbReference type="ChEBI" id="CHEBI:57692"/>
    </cofactor>
</comment>
<dbReference type="Gene3D" id="3.30.410.40">
    <property type="match status" value="1"/>
</dbReference>
<dbReference type="InterPro" id="IPR007867">
    <property type="entry name" value="GMC_OxRtase_C"/>
</dbReference>
<dbReference type="PROSITE" id="PS51257">
    <property type="entry name" value="PROKAR_LIPOPROTEIN"/>
    <property type="match status" value="1"/>
</dbReference>
<evidence type="ECO:0000313" key="8">
    <source>
        <dbReference type="EMBL" id="MFC4595785.1"/>
    </source>
</evidence>
<gene>
    <name evidence="8" type="ORF">ACFO3E_16615</name>
</gene>
<dbReference type="PROSITE" id="PS00624">
    <property type="entry name" value="GMC_OXRED_2"/>
    <property type="match status" value="1"/>
</dbReference>
<dbReference type="InterPro" id="IPR000172">
    <property type="entry name" value="GMC_OxRdtase_N"/>
</dbReference>
<sequence>MVKDQYDYIVVGAGSAGCALASRLADDPANQVLLIESGPADKNSFIHMPRGIGVILNPGSKYIWDYQVQTGGNGPEERWFRGRTLGGSSSVNGMVYMRGAPLDYDGWAAMGCQGWGWKDVGAAFARLENHDQGAAQWRGGEGPLRITTHPAGDPLFDAILTAGEEMGVARVADVNEVNACREGGLGWQPTTRFKGARFSSARAFLEKAEQRGNLHVATDTDVLRVEFDGRRAVGVRVRDKQGERSVKAAKETILSCGAIQTPKLLQLSGVGPADLLQAHGIEIVVDAPDVGKNMREHRHVDLKMRVKSHSQNKDLSGWRAIWSALRYFLTKTGPMSHAAHEIGGFAKSEEGIDHADLQFGLMSMSSGRDPDGKIGIDPYPGITFITYFTRPESQGEVRIQSADPDVAPHINANHLSAEIDRRKFVAAFRWNRRLAQQPALKAWGAEEMEPTASLETDEDILAHAMELGGTCFHMAGTARMGVDERAVCDPQLRVRGVNGLRVADTSIMPTLVSGNTNGPAMMIGMRCADFILGQSK</sequence>
<evidence type="ECO:0000256" key="5">
    <source>
        <dbReference type="RuleBase" id="RU003968"/>
    </source>
</evidence>
<keyword evidence="9" id="KW-1185">Reference proteome</keyword>
<keyword evidence="4 5" id="KW-0274">FAD</keyword>
<proteinExistence type="inferred from homology"/>
<evidence type="ECO:0000259" key="7">
    <source>
        <dbReference type="PROSITE" id="PS00624"/>
    </source>
</evidence>
<dbReference type="PANTHER" id="PTHR11552">
    <property type="entry name" value="GLUCOSE-METHANOL-CHOLINE GMC OXIDOREDUCTASE"/>
    <property type="match status" value="1"/>
</dbReference>
<feature type="domain" description="Glucose-methanol-choline oxidoreductase N-terminal" evidence="6">
    <location>
        <begin position="82"/>
        <end position="105"/>
    </location>
</feature>
<dbReference type="Pfam" id="PF00732">
    <property type="entry name" value="GMC_oxred_N"/>
    <property type="match status" value="1"/>
</dbReference>
<evidence type="ECO:0000259" key="6">
    <source>
        <dbReference type="PROSITE" id="PS00623"/>
    </source>
</evidence>
<evidence type="ECO:0000256" key="2">
    <source>
        <dbReference type="ARBA" id="ARBA00010790"/>
    </source>
</evidence>
<organism evidence="8 9">
    <name type="scientific">Sphingobium tyrosinilyticum</name>
    <dbReference type="NCBI Taxonomy" id="2715436"/>
    <lineage>
        <taxon>Bacteria</taxon>
        <taxon>Pseudomonadati</taxon>
        <taxon>Pseudomonadota</taxon>
        <taxon>Alphaproteobacteria</taxon>
        <taxon>Sphingomonadales</taxon>
        <taxon>Sphingomonadaceae</taxon>
        <taxon>Sphingobium</taxon>
    </lineage>
</organism>
<dbReference type="SUPFAM" id="SSF54373">
    <property type="entry name" value="FAD-linked reductases, C-terminal domain"/>
    <property type="match status" value="1"/>
</dbReference>
<keyword evidence="3 5" id="KW-0285">Flavoprotein</keyword>
<dbReference type="InterPro" id="IPR012132">
    <property type="entry name" value="GMC_OxRdtase"/>
</dbReference>
<name>A0ABV9F1L2_9SPHN</name>
<dbReference type="RefSeq" id="WP_380806410.1">
    <property type="nucleotide sequence ID" value="NZ_JBHSFZ010000058.1"/>
</dbReference>
<evidence type="ECO:0000313" key="9">
    <source>
        <dbReference type="Proteomes" id="UP001595957"/>
    </source>
</evidence>
<feature type="domain" description="Glucose-methanol-choline oxidoreductase N-terminal" evidence="7">
    <location>
        <begin position="257"/>
        <end position="271"/>
    </location>
</feature>
<reference evidence="9" key="1">
    <citation type="journal article" date="2019" name="Int. J. Syst. Evol. Microbiol.">
        <title>The Global Catalogue of Microorganisms (GCM) 10K type strain sequencing project: providing services to taxonomists for standard genome sequencing and annotation.</title>
        <authorList>
            <consortium name="The Broad Institute Genomics Platform"/>
            <consortium name="The Broad Institute Genome Sequencing Center for Infectious Disease"/>
            <person name="Wu L."/>
            <person name="Ma J."/>
        </authorList>
    </citation>
    <scope>NUCLEOTIDE SEQUENCE [LARGE SCALE GENOMIC DNA]</scope>
    <source>
        <strain evidence="9">NBRC 103632</strain>
    </source>
</reference>
<dbReference type="PIRSF" id="PIRSF000137">
    <property type="entry name" value="Alcohol_oxidase"/>
    <property type="match status" value="1"/>
</dbReference>
<evidence type="ECO:0000256" key="1">
    <source>
        <dbReference type="ARBA" id="ARBA00001974"/>
    </source>
</evidence>
<dbReference type="PROSITE" id="PS00623">
    <property type="entry name" value="GMC_OXRED_1"/>
    <property type="match status" value="1"/>
</dbReference>
<dbReference type="PANTHER" id="PTHR11552:SF147">
    <property type="entry name" value="CHOLINE DEHYDROGENASE, MITOCHONDRIAL"/>
    <property type="match status" value="1"/>
</dbReference>
<accession>A0ABV9F1L2</accession>
<dbReference type="InterPro" id="IPR036188">
    <property type="entry name" value="FAD/NAD-bd_sf"/>
</dbReference>
<dbReference type="EMBL" id="JBHSFZ010000058">
    <property type="protein sequence ID" value="MFC4595785.1"/>
    <property type="molecule type" value="Genomic_DNA"/>
</dbReference>
<protein>
    <submittedName>
        <fullName evidence="8">GMC family oxidoreductase</fullName>
    </submittedName>
</protein>
<evidence type="ECO:0000256" key="3">
    <source>
        <dbReference type="ARBA" id="ARBA00022630"/>
    </source>
</evidence>
<dbReference type="Proteomes" id="UP001595957">
    <property type="component" value="Unassembled WGS sequence"/>
</dbReference>
<dbReference type="Pfam" id="PF05199">
    <property type="entry name" value="GMC_oxred_C"/>
    <property type="match status" value="1"/>
</dbReference>
<evidence type="ECO:0000256" key="4">
    <source>
        <dbReference type="ARBA" id="ARBA00022827"/>
    </source>
</evidence>
<comment type="caution">
    <text evidence="8">The sequence shown here is derived from an EMBL/GenBank/DDBJ whole genome shotgun (WGS) entry which is preliminary data.</text>
</comment>
<comment type="similarity">
    <text evidence="2 5">Belongs to the GMC oxidoreductase family.</text>
</comment>
<dbReference type="Gene3D" id="3.50.50.60">
    <property type="entry name" value="FAD/NAD(P)-binding domain"/>
    <property type="match status" value="1"/>
</dbReference>